<accession>A0ABW1J8D7</accession>
<dbReference type="EMBL" id="JBHSRD010000002">
    <property type="protein sequence ID" value="MFC6005531.1"/>
    <property type="molecule type" value="Genomic_DNA"/>
</dbReference>
<feature type="compositionally biased region" description="Polar residues" evidence="1">
    <location>
        <begin position="186"/>
        <end position="196"/>
    </location>
</feature>
<feature type="region of interest" description="Disordered" evidence="1">
    <location>
        <begin position="184"/>
        <end position="235"/>
    </location>
</feature>
<keyword evidence="5" id="KW-1185">Reference proteome</keyword>
<evidence type="ECO:0000259" key="3">
    <source>
        <dbReference type="Pfam" id="PF13464"/>
    </source>
</evidence>
<organism evidence="4 5">
    <name type="scientific">Angustibacter luteus</name>
    <dbReference type="NCBI Taxonomy" id="658456"/>
    <lineage>
        <taxon>Bacteria</taxon>
        <taxon>Bacillati</taxon>
        <taxon>Actinomycetota</taxon>
        <taxon>Actinomycetes</taxon>
        <taxon>Kineosporiales</taxon>
        <taxon>Kineosporiaceae</taxon>
    </lineage>
</organism>
<dbReference type="Proteomes" id="UP001596189">
    <property type="component" value="Unassembled WGS sequence"/>
</dbReference>
<sequence length="319" mass="32536">MSGQEHGENAAPLGHALREAREARGLSDVQIGEAINLRATVVRAIESDDFTLCGGDVYARGHVRAYAKQVGLDAAPLLDAYAQRKGVQAPPPVRTTGPVDRPLTGPIPTNRPGRSGQPTVVPDGAVPPTGPIAARPTLRRAPGWSSKERPLERSGPNRALIVGAALAVLLVFLLVQVIGDLRSPGRGTTQVASPSVSVPAGQAGEPTPSPTPSATSTSTGEPTSTSSPTSTKPSNAAGVAVAMNVTGDSWVSVRDASGKSVFSGLLVKGDKRKFSDGKGLRLTLGNAGGVRLTVNGKPLGAAGAEGQVVRLKFGPDDPA</sequence>
<dbReference type="Pfam" id="PF13413">
    <property type="entry name" value="HTH_25"/>
    <property type="match status" value="1"/>
</dbReference>
<feature type="region of interest" description="Disordered" evidence="1">
    <location>
        <begin position="86"/>
        <end position="153"/>
    </location>
</feature>
<evidence type="ECO:0000313" key="5">
    <source>
        <dbReference type="Proteomes" id="UP001596189"/>
    </source>
</evidence>
<protein>
    <submittedName>
        <fullName evidence="4">Helix-turn-helix domain-containing protein</fullName>
    </submittedName>
</protein>
<keyword evidence="2" id="KW-0472">Membrane</keyword>
<feature type="compositionally biased region" description="Low complexity" evidence="1">
    <location>
        <begin position="212"/>
        <end position="234"/>
    </location>
</feature>
<dbReference type="PANTHER" id="PTHR34475:SF1">
    <property type="entry name" value="CYTOSKELETON PROTEIN RODZ"/>
    <property type="match status" value="1"/>
</dbReference>
<dbReference type="InterPro" id="IPR001387">
    <property type="entry name" value="Cro/C1-type_HTH"/>
</dbReference>
<evidence type="ECO:0000256" key="2">
    <source>
        <dbReference type="SAM" id="Phobius"/>
    </source>
</evidence>
<dbReference type="RefSeq" id="WP_345716422.1">
    <property type="nucleotide sequence ID" value="NZ_BAABFP010000005.1"/>
</dbReference>
<dbReference type="InterPro" id="IPR050400">
    <property type="entry name" value="Bact_Cytoskel_RodZ"/>
</dbReference>
<feature type="domain" description="Cytoskeleton protein RodZ-like C-terminal" evidence="3">
    <location>
        <begin position="243"/>
        <end position="311"/>
    </location>
</feature>
<dbReference type="InterPro" id="IPR010982">
    <property type="entry name" value="Lambda_DNA-bd_dom_sf"/>
</dbReference>
<gene>
    <name evidence="4" type="ORF">ACFQDO_00170</name>
</gene>
<dbReference type="CDD" id="cd00093">
    <property type="entry name" value="HTH_XRE"/>
    <property type="match status" value="1"/>
</dbReference>
<comment type="caution">
    <text evidence="4">The sequence shown here is derived from an EMBL/GenBank/DDBJ whole genome shotgun (WGS) entry which is preliminary data.</text>
</comment>
<evidence type="ECO:0000256" key="1">
    <source>
        <dbReference type="SAM" id="MobiDB-lite"/>
    </source>
</evidence>
<dbReference type="Pfam" id="PF13464">
    <property type="entry name" value="RodZ_C"/>
    <property type="match status" value="1"/>
</dbReference>
<proteinExistence type="predicted"/>
<keyword evidence="2" id="KW-0812">Transmembrane</keyword>
<dbReference type="InterPro" id="IPR025194">
    <property type="entry name" value="RodZ-like_C"/>
</dbReference>
<dbReference type="PANTHER" id="PTHR34475">
    <property type="match status" value="1"/>
</dbReference>
<dbReference type="Gene3D" id="1.10.260.40">
    <property type="entry name" value="lambda repressor-like DNA-binding domains"/>
    <property type="match status" value="1"/>
</dbReference>
<feature type="transmembrane region" description="Helical" evidence="2">
    <location>
        <begin position="159"/>
        <end position="179"/>
    </location>
</feature>
<reference evidence="5" key="1">
    <citation type="journal article" date="2019" name="Int. J. Syst. Evol. Microbiol.">
        <title>The Global Catalogue of Microorganisms (GCM) 10K type strain sequencing project: providing services to taxonomists for standard genome sequencing and annotation.</title>
        <authorList>
            <consortium name="The Broad Institute Genomics Platform"/>
            <consortium name="The Broad Institute Genome Sequencing Center for Infectious Disease"/>
            <person name="Wu L."/>
            <person name="Ma J."/>
        </authorList>
    </citation>
    <scope>NUCLEOTIDE SEQUENCE [LARGE SCALE GENOMIC DNA]</scope>
    <source>
        <strain evidence="5">KACC 14249</strain>
    </source>
</reference>
<name>A0ABW1J8D7_9ACTN</name>
<evidence type="ECO:0000313" key="4">
    <source>
        <dbReference type="EMBL" id="MFC6005531.1"/>
    </source>
</evidence>
<keyword evidence="2" id="KW-1133">Transmembrane helix</keyword>